<sequence>MTALKRLGEDVFVNIFHSASAGKSRIPLRRALSELAQLFYSNDASPSLSEEFMNEFYLRGVDIRCGLRSQVLMVGGPKNIRGNPRGGLDSRLVYPSITKEQFICIGRAMETASLERHVPQIASSRITTAGNTRDVQKAEYRKQQEQINKAKEAIYKD</sequence>
<evidence type="ECO:0000313" key="2">
    <source>
        <dbReference type="Proteomes" id="UP001230268"/>
    </source>
</evidence>
<gene>
    <name evidence="1" type="ORF">BgAZ_100100</name>
</gene>
<protein>
    <submittedName>
        <fullName evidence="1">Uncharacterized protein</fullName>
    </submittedName>
</protein>
<name>A0AAD8UV31_BABGI</name>
<evidence type="ECO:0000313" key="1">
    <source>
        <dbReference type="EMBL" id="KAK1444104.1"/>
    </source>
</evidence>
<dbReference type="Proteomes" id="UP001230268">
    <property type="component" value="Unassembled WGS sequence"/>
</dbReference>
<organism evidence="1 2">
    <name type="scientific">Babesia gibsoni</name>
    <dbReference type="NCBI Taxonomy" id="33632"/>
    <lineage>
        <taxon>Eukaryota</taxon>
        <taxon>Sar</taxon>
        <taxon>Alveolata</taxon>
        <taxon>Apicomplexa</taxon>
        <taxon>Aconoidasida</taxon>
        <taxon>Piroplasmida</taxon>
        <taxon>Babesiidae</taxon>
        <taxon>Babesia</taxon>
    </lineage>
</organism>
<proteinExistence type="predicted"/>
<dbReference type="EMBL" id="JAVEPI010000001">
    <property type="protein sequence ID" value="KAK1444104.1"/>
    <property type="molecule type" value="Genomic_DNA"/>
</dbReference>
<comment type="caution">
    <text evidence="1">The sequence shown here is derived from an EMBL/GenBank/DDBJ whole genome shotgun (WGS) entry which is preliminary data.</text>
</comment>
<dbReference type="AlphaFoldDB" id="A0AAD8UV31"/>
<accession>A0AAD8UV31</accession>
<keyword evidence="2" id="KW-1185">Reference proteome</keyword>
<reference evidence="1" key="1">
    <citation type="submission" date="2023-08" db="EMBL/GenBank/DDBJ databases">
        <title>Draft sequence of the Babesia gibsoni genome.</title>
        <authorList>
            <person name="Yamagishi J.Y."/>
            <person name="Xuan X.X."/>
        </authorList>
    </citation>
    <scope>NUCLEOTIDE SEQUENCE</scope>
    <source>
        <strain evidence="1">Azabu</strain>
    </source>
</reference>